<dbReference type="InterPro" id="IPR000073">
    <property type="entry name" value="AB_hydrolase_1"/>
</dbReference>
<organism evidence="2 3">
    <name type="scientific">Ramlibacter humi</name>
    <dbReference type="NCBI Taxonomy" id="2530451"/>
    <lineage>
        <taxon>Bacteria</taxon>
        <taxon>Pseudomonadati</taxon>
        <taxon>Pseudomonadota</taxon>
        <taxon>Betaproteobacteria</taxon>
        <taxon>Burkholderiales</taxon>
        <taxon>Comamonadaceae</taxon>
        <taxon>Ramlibacter</taxon>
    </lineage>
</organism>
<evidence type="ECO:0000313" key="2">
    <source>
        <dbReference type="EMBL" id="TFZ08455.1"/>
    </source>
</evidence>
<dbReference type="Gene3D" id="3.40.50.1820">
    <property type="entry name" value="alpha/beta hydrolase"/>
    <property type="match status" value="1"/>
</dbReference>
<sequence length="269" mass="29149">MPATRARSRSHRTADEPLPPPSLGLLALEFRAPWEFGALLPAWPVLRRAPAGDGHAVLVFPGLSASDATTIPLRRYLSSLGYAARGWDQGFNFGPRAGVLERARQDLQDACQSSGGPVSLVGWSLGGVYARELAKEFPQLVRCVVTLGTPFSAHPKSTNAWRIYELASGRDIEREASQYDLPAAPPVPTTSIYSRSDGIVAWQGSLQRPDHARTENIEVVASHMGLGLNPSAWWAVADRLAQSPKAWKPFQPPALFGLQALVFPDPARA</sequence>
<dbReference type="GO" id="GO:0016787">
    <property type="term" value="F:hydrolase activity"/>
    <property type="evidence" value="ECO:0007669"/>
    <property type="project" value="UniProtKB-KW"/>
</dbReference>
<dbReference type="Proteomes" id="UP000297839">
    <property type="component" value="Unassembled WGS sequence"/>
</dbReference>
<protein>
    <submittedName>
        <fullName evidence="2">Alpha/beta fold hydrolase</fullName>
    </submittedName>
</protein>
<dbReference type="OrthoDB" id="345573at2"/>
<proteinExistence type="predicted"/>
<feature type="domain" description="AB hydrolase-1" evidence="1">
    <location>
        <begin position="116"/>
        <end position="155"/>
    </location>
</feature>
<dbReference type="Pfam" id="PF00561">
    <property type="entry name" value="Abhydrolase_1"/>
    <property type="match status" value="1"/>
</dbReference>
<dbReference type="RefSeq" id="WP_135248391.1">
    <property type="nucleotide sequence ID" value="NZ_SMLK01000001.1"/>
</dbReference>
<reference evidence="2 3" key="1">
    <citation type="submission" date="2019-03" db="EMBL/GenBank/DDBJ databases">
        <title>Ramlibacter sp. 18x22-1, whole genome shotgun sequence.</title>
        <authorList>
            <person name="Zhang X."/>
            <person name="Feng G."/>
            <person name="Zhu H."/>
        </authorList>
    </citation>
    <scope>NUCLEOTIDE SEQUENCE [LARGE SCALE GENOMIC DNA]</scope>
    <source>
        <strain evidence="2 3">18x22-1</strain>
    </source>
</reference>
<evidence type="ECO:0000259" key="1">
    <source>
        <dbReference type="Pfam" id="PF00561"/>
    </source>
</evidence>
<evidence type="ECO:0000313" key="3">
    <source>
        <dbReference type="Proteomes" id="UP000297839"/>
    </source>
</evidence>
<dbReference type="EMBL" id="SMLK01000001">
    <property type="protein sequence ID" value="TFZ08455.1"/>
    <property type="molecule type" value="Genomic_DNA"/>
</dbReference>
<keyword evidence="2" id="KW-0378">Hydrolase</keyword>
<accession>A0A4Z0CDQ0</accession>
<dbReference type="AlphaFoldDB" id="A0A4Z0CDQ0"/>
<gene>
    <name evidence="2" type="ORF">EZ216_04675</name>
</gene>
<name>A0A4Z0CDQ0_9BURK</name>
<comment type="caution">
    <text evidence="2">The sequence shown here is derived from an EMBL/GenBank/DDBJ whole genome shotgun (WGS) entry which is preliminary data.</text>
</comment>
<keyword evidence="3" id="KW-1185">Reference proteome</keyword>
<dbReference type="SUPFAM" id="SSF53474">
    <property type="entry name" value="alpha/beta-Hydrolases"/>
    <property type="match status" value="1"/>
</dbReference>
<dbReference type="InterPro" id="IPR029058">
    <property type="entry name" value="AB_hydrolase_fold"/>
</dbReference>